<keyword evidence="1" id="KW-0472">Membrane</keyword>
<protein>
    <submittedName>
        <fullName evidence="2">GAP family protein</fullName>
    </submittedName>
</protein>
<dbReference type="Proteomes" id="UP000325243">
    <property type="component" value="Unassembled WGS sequence"/>
</dbReference>
<evidence type="ECO:0000313" key="3">
    <source>
        <dbReference type="Proteomes" id="UP000325243"/>
    </source>
</evidence>
<keyword evidence="1" id="KW-0812">Transmembrane</keyword>
<gene>
    <name evidence="2" type="ORF">FYC51_09290</name>
</gene>
<comment type="caution">
    <text evidence="2">The sequence shown here is derived from an EMBL/GenBank/DDBJ whole genome shotgun (WGS) entry which is preliminary data.</text>
</comment>
<name>A0A5S4V478_9MICO</name>
<keyword evidence="1" id="KW-1133">Transmembrane helix</keyword>
<feature type="transmembrane region" description="Helical" evidence="1">
    <location>
        <begin position="75"/>
        <end position="98"/>
    </location>
</feature>
<dbReference type="InterPro" id="IPR021315">
    <property type="entry name" value="Gap/Sap"/>
</dbReference>
<feature type="transmembrane region" description="Helical" evidence="1">
    <location>
        <begin position="42"/>
        <end position="63"/>
    </location>
</feature>
<feature type="transmembrane region" description="Helical" evidence="1">
    <location>
        <begin position="155"/>
        <end position="179"/>
    </location>
</feature>
<feature type="transmembrane region" description="Helical" evidence="1">
    <location>
        <begin position="119"/>
        <end position="143"/>
    </location>
</feature>
<evidence type="ECO:0000256" key="1">
    <source>
        <dbReference type="SAM" id="Phobius"/>
    </source>
</evidence>
<feature type="transmembrane region" description="Helical" evidence="1">
    <location>
        <begin position="200"/>
        <end position="220"/>
    </location>
</feature>
<evidence type="ECO:0000313" key="2">
    <source>
        <dbReference type="EMBL" id="TYL53814.1"/>
    </source>
</evidence>
<organism evidence="2 3">
    <name type="scientific">Agromyces mariniharenae</name>
    <dbReference type="NCBI Taxonomy" id="2604423"/>
    <lineage>
        <taxon>Bacteria</taxon>
        <taxon>Bacillati</taxon>
        <taxon>Actinomycetota</taxon>
        <taxon>Actinomycetes</taxon>
        <taxon>Micrococcales</taxon>
        <taxon>Microbacteriaceae</taxon>
        <taxon>Agromyces</taxon>
    </lineage>
</organism>
<keyword evidence="3" id="KW-1185">Reference proteome</keyword>
<dbReference type="Pfam" id="PF11139">
    <property type="entry name" value="SfLAP"/>
    <property type="match status" value="1"/>
</dbReference>
<reference evidence="2 3" key="1">
    <citation type="submission" date="2019-08" db="EMBL/GenBank/DDBJ databases">
        <authorList>
            <person name="Hu J."/>
        </authorList>
    </citation>
    <scope>NUCLEOTIDE SEQUENCE [LARGE SCALE GENOMIC DNA]</scope>
    <source>
        <strain evidence="2 3">NEAU-184</strain>
    </source>
</reference>
<accession>A0A5S4V478</accession>
<feature type="transmembrane region" description="Helical" evidence="1">
    <location>
        <begin position="6"/>
        <end position="30"/>
    </location>
</feature>
<dbReference type="AlphaFoldDB" id="A0A5S4V478"/>
<sequence>MLQATWHVLPIAIAVAISSVPIMATILILLSPNRSRSAVPFLIGFVLGLAVVVTLCTLFAQAIPTPRSSRRPDTAVGTAEILVGLALVVIAVVAWVRARRNPSTAAPKWLEGVSRLGPWGSFGLALLLNVRPKALLLAVAAGLALRGDGVTATQAAILIGIYTLVSASTVAVPIIATLVDHRRMEPRLLRAREWLDRNSGQVAAVILLLIGVVIIGTGIARL</sequence>
<dbReference type="EMBL" id="VSSB01000001">
    <property type="protein sequence ID" value="TYL53814.1"/>
    <property type="molecule type" value="Genomic_DNA"/>
</dbReference>
<proteinExistence type="predicted"/>
<dbReference type="RefSeq" id="WP_148733280.1">
    <property type="nucleotide sequence ID" value="NZ_VSSB01000001.1"/>
</dbReference>